<evidence type="ECO:0000313" key="2">
    <source>
        <dbReference type="EMBL" id="ATV95693.1"/>
    </source>
</evidence>
<feature type="domain" description="Homing endonuclease LAGLIDADG" evidence="1">
    <location>
        <begin position="3"/>
        <end position="69"/>
    </location>
</feature>
<keyword evidence="2" id="KW-0255">Endonuclease</keyword>
<keyword evidence="2" id="KW-0378">Hydrolase</keyword>
<accession>A0A2H4NRR8</accession>
<dbReference type="InterPro" id="IPR027434">
    <property type="entry name" value="Homing_endonucl"/>
</dbReference>
<dbReference type="Gene3D" id="3.10.28.10">
    <property type="entry name" value="Homing endonucleases"/>
    <property type="match status" value="2"/>
</dbReference>
<dbReference type="GO" id="GO:0004519">
    <property type="term" value="F:endonuclease activity"/>
    <property type="evidence" value="ECO:0007669"/>
    <property type="project" value="UniProtKB-KW"/>
</dbReference>
<dbReference type="InterPro" id="IPR051289">
    <property type="entry name" value="LAGLIDADG_Endonuclease"/>
</dbReference>
<name>A0A2H4NRR8_9PLEO</name>
<keyword evidence="2" id="KW-0496">Mitochondrion</keyword>
<dbReference type="GeneID" id="35116779"/>
<dbReference type="Pfam" id="PF00961">
    <property type="entry name" value="LAGLIDADG_1"/>
    <property type="match status" value="2"/>
</dbReference>
<dbReference type="PANTHER" id="PTHR36181:SF2">
    <property type="entry name" value="INTRON-ENCODED ENDONUCLEASE AI3-RELATED"/>
    <property type="match status" value="1"/>
</dbReference>
<feature type="domain" description="Homing endonuclease LAGLIDADG" evidence="1">
    <location>
        <begin position="113"/>
        <end position="219"/>
    </location>
</feature>
<proteinExistence type="predicted"/>
<dbReference type="AlphaFoldDB" id="A0A2H4NRR8"/>
<reference evidence="2" key="1">
    <citation type="submission" date="2017-08" db="EMBL/GenBank/DDBJ databases">
        <title>The genome sequence of Bipolaris cookei reveals mechanisms of pathogenesis underlying target leaf spot of sorghum.</title>
        <authorList>
            <person name="Zaccaron A.Z."/>
            <person name="Bluhm B.H."/>
        </authorList>
    </citation>
    <scope>NUCLEOTIDE SEQUENCE</scope>
    <source>
        <strain evidence="2">LSLP18</strain>
    </source>
</reference>
<dbReference type="GO" id="GO:0005739">
    <property type="term" value="C:mitochondrion"/>
    <property type="evidence" value="ECO:0007669"/>
    <property type="project" value="UniProtKB-ARBA"/>
</dbReference>
<dbReference type="EMBL" id="MF784482">
    <property type="protein sequence ID" value="ATV95693.1"/>
    <property type="molecule type" value="Genomic_DNA"/>
</dbReference>
<sequence>MFISIKNTKENILMLLLIKEVIGGTVRIERNNQYVTWVAIRKDLIQTLINILKEYPLLTSRKQCQLEFATKCIENGTKDFVVENRDLMYQRQEDIINYNNKNFVAPNYFSAWLSGFIEAEGNFRFLKDKRRNMQISGRFNIGQNFDFYIISAIRDYFNGDVKIQTIVSKKEFSEKRKLLGVVKHYWLEMGSKEVKNSIFIHFSKYPLLGHKNLTYKRWHFYFKK</sequence>
<dbReference type="RefSeq" id="YP_009445527.1">
    <property type="nucleotide sequence ID" value="NC_036417.1"/>
</dbReference>
<dbReference type="SUPFAM" id="SSF55608">
    <property type="entry name" value="Homing endonucleases"/>
    <property type="match status" value="2"/>
</dbReference>
<evidence type="ECO:0000259" key="1">
    <source>
        <dbReference type="Pfam" id="PF00961"/>
    </source>
</evidence>
<keyword evidence="2" id="KW-0540">Nuclease</keyword>
<protein>
    <submittedName>
        <fullName evidence="2">LAGLIDADG endonuclease</fullName>
    </submittedName>
</protein>
<organism evidence="2">
    <name type="scientific">Bipolaris cookei</name>
    <dbReference type="NCBI Taxonomy" id="74410"/>
    <lineage>
        <taxon>Eukaryota</taxon>
        <taxon>Fungi</taxon>
        <taxon>Dikarya</taxon>
        <taxon>Ascomycota</taxon>
        <taxon>Pezizomycotina</taxon>
        <taxon>Dothideomycetes</taxon>
        <taxon>Pleosporomycetidae</taxon>
        <taxon>Pleosporales</taxon>
        <taxon>Pleosporineae</taxon>
        <taxon>Pleosporaceae</taxon>
        <taxon>Bipolaris</taxon>
    </lineage>
</organism>
<dbReference type="PANTHER" id="PTHR36181">
    <property type="entry name" value="INTRON-ENCODED ENDONUCLEASE AI3-RELATED"/>
    <property type="match status" value="1"/>
</dbReference>
<geneLocation type="mitochondrion" evidence="2"/>
<dbReference type="InterPro" id="IPR004860">
    <property type="entry name" value="LAGLIDADG_dom"/>
</dbReference>
<gene>
    <name evidence="2" type="primary">orf224</name>
</gene>